<evidence type="ECO:0000313" key="2">
    <source>
        <dbReference type="Proteomes" id="UP001345219"/>
    </source>
</evidence>
<gene>
    <name evidence="1" type="ORF">SAY87_008331</name>
</gene>
<dbReference type="AlphaFoldDB" id="A0AAN7KFW4"/>
<dbReference type="EMBL" id="JAXIOK010000007">
    <property type="protein sequence ID" value="KAK4766689.1"/>
    <property type="molecule type" value="Genomic_DNA"/>
</dbReference>
<name>A0AAN7KFW4_9MYRT</name>
<proteinExistence type="predicted"/>
<protein>
    <submittedName>
        <fullName evidence="1">Uncharacterized protein</fullName>
    </submittedName>
</protein>
<sequence>MVEVGECVTPGISMLVYWIFSRSSVFRMIQKMLNVNQCLVGRNSVFCVRFYRMVGAFEVHAVRIEIYGGESDRTLRRPHVGALQFPLFPYSSAAGNMHVYLCEDAFSSYSGAENWAFHPHIYRGGAVDDMGGLVGDTRWQRKAVMVYVKMAGSTAIQVPLTTLATAAAGEIAEFIVDREIY</sequence>
<comment type="caution">
    <text evidence="1">The sequence shown here is derived from an EMBL/GenBank/DDBJ whole genome shotgun (WGS) entry which is preliminary data.</text>
</comment>
<evidence type="ECO:0000313" key="1">
    <source>
        <dbReference type="EMBL" id="KAK4766689.1"/>
    </source>
</evidence>
<reference evidence="1 2" key="1">
    <citation type="journal article" date="2023" name="Hortic Res">
        <title>Pangenome of water caltrop reveals structural variations and asymmetric subgenome divergence after allopolyploidization.</title>
        <authorList>
            <person name="Zhang X."/>
            <person name="Chen Y."/>
            <person name="Wang L."/>
            <person name="Yuan Y."/>
            <person name="Fang M."/>
            <person name="Shi L."/>
            <person name="Lu R."/>
            <person name="Comes H.P."/>
            <person name="Ma Y."/>
            <person name="Chen Y."/>
            <person name="Huang G."/>
            <person name="Zhou Y."/>
            <person name="Zheng Z."/>
            <person name="Qiu Y."/>
        </authorList>
    </citation>
    <scope>NUCLEOTIDE SEQUENCE [LARGE SCALE GENOMIC DNA]</scope>
    <source>
        <tissue evidence="1">Roots</tissue>
    </source>
</reference>
<dbReference type="Proteomes" id="UP001345219">
    <property type="component" value="Chromosome 7"/>
</dbReference>
<keyword evidence="2" id="KW-1185">Reference proteome</keyword>
<accession>A0AAN7KFW4</accession>
<organism evidence="1 2">
    <name type="scientific">Trapa incisa</name>
    <dbReference type="NCBI Taxonomy" id="236973"/>
    <lineage>
        <taxon>Eukaryota</taxon>
        <taxon>Viridiplantae</taxon>
        <taxon>Streptophyta</taxon>
        <taxon>Embryophyta</taxon>
        <taxon>Tracheophyta</taxon>
        <taxon>Spermatophyta</taxon>
        <taxon>Magnoliopsida</taxon>
        <taxon>eudicotyledons</taxon>
        <taxon>Gunneridae</taxon>
        <taxon>Pentapetalae</taxon>
        <taxon>rosids</taxon>
        <taxon>malvids</taxon>
        <taxon>Myrtales</taxon>
        <taxon>Lythraceae</taxon>
        <taxon>Trapa</taxon>
    </lineage>
</organism>